<evidence type="ECO:0000256" key="1">
    <source>
        <dbReference type="ARBA" id="ARBA00004651"/>
    </source>
</evidence>
<gene>
    <name evidence="8" type="ORF">K227x_17860</name>
</gene>
<feature type="transmembrane region" description="Helical" evidence="7">
    <location>
        <begin position="56"/>
        <end position="74"/>
    </location>
</feature>
<dbReference type="RefSeq" id="WP_218933863.1">
    <property type="nucleotide sequence ID" value="NZ_CP036525.1"/>
</dbReference>
<evidence type="ECO:0000256" key="7">
    <source>
        <dbReference type="SAM" id="Phobius"/>
    </source>
</evidence>
<keyword evidence="4 7" id="KW-1133">Transmembrane helix</keyword>
<evidence type="ECO:0000256" key="6">
    <source>
        <dbReference type="SAM" id="MobiDB-lite"/>
    </source>
</evidence>
<keyword evidence="2" id="KW-1003">Cell membrane</keyword>
<evidence type="ECO:0000313" key="9">
    <source>
        <dbReference type="Proteomes" id="UP000318538"/>
    </source>
</evidence>
<dbReference type="PANTHER" id="PTHR30250">
    <property type="entry name" value="PST FAMILY PREDICTED COLANIC ACID TRANSPORTER"/>
    <property type="match status" value="1"/>
</dbReference>
<organism evidence="8 9">
    <name type="scientific">Rubripirellula lacrimiformis</name>
    <dbReference type="NCBI Taxonomy" id="1930273"/>
    <lineage>
        <taxon>Bacteria</taxon>
        <taxon>Pseudomonadati</taxon>
        <taxon>Planctomycetota</taxon>
        <taxon>Planctomycetia</taxon>
        <taxon>Pirellulales</taxon>
        <taxon>Pirellulaceae</taxon>
        <taxon>Rubripirellula</taxon>
    </lineage>
</organism>
<dbReference type="KEGG" id="rlc:K227x_17860"/>
<accession>A0A517N8D8</accession>
<feature type="transmembrane region" description="Helical" evidence="7">
    <location>
        <begin position="355"/>
        <end position="381"/>
    </location>
</feature>
<feature type="transmembrane region" description="Helical" evidence="7">
    <location>
        <begin position="221"/>
        <end position="238"/>
    </location>
</feature>
<feature type="transmembrane region" description="Helical" evidence="7">
    <location>
        <begin position="187"/>
        <end position="215"/>
    </location>
</feature>
<keyword evidence="5 7" id="KW-0472">Membrane</keyword>
<feature type="transmembrane region" description="Helical" evidence="7">
    <location>
        <begin position="250"/>
        <end position="275"/>
    </location>
</feature>
<dbReference type="Proteomes" id="UP000318538">
    <property type="component" value="Chromosome"/>
</dbReference>
<evidence type="ECO:0000313" key="8">
    <source>
        <dbReference type="EMBL" id="QDT03404.1"/>
    </source>
</evidence>
<feature type="transmembrane region" description="Helical" evidence="7">
    <location>
        <begin position="476"/>
        <end position="502"/>
    </location>
</feature>
<dbReference type="PANTHER" id="PTHR30250:SF11">
    <property type="entry name" value="O-ANTIGEN TRANSPORTER-RELATED"/>
    <property type="match status" value="1"/>
</dbReference>
<evidence type="ECO:0000256" key="2">
    <source>
        <dbReference type="ARBA" id="ARBA00022475"/>
    </source>
</evidence>
<keyword evidence="3 7" id="KW-0812">Transmembrane</keyword>
<evidence type="ECO:0000256" key="5">
    <source>
        <dbReference type="ARBA" id="ARBA00023136"/>
    </source>
</evidence>
<proteinExistence type="predicted"/>
<dbReference type="GO" id="GO:0005886">
    <property type="term" value="C:plasma membrane"/>
    <property type="evidence" value="ECO:0007669"/>
    <property type="project" value="UniProtKB-SubCell"/>
</dbReference>
<feature type="transmembrane region" description="Helical" evidence="7">
    <location>
        <begin position="156"/>
        <end position="175"/>
    </location>
</feature>
<comment type="subcellular location">
    <subcellularLocation>
        <location evidence="1">Cell membrane</location>
        <topology evidence="1">Multi-pass membrane protein</topology>
    </subcellularLocation>
</comment>
<dbReference type="Pfam" id="PF13440">
    <property type="entry name" value="Polysacc_synt_3"/>
    <property type="match status" value="1"/>
</dbReference>
<dbReference type="InterPro" id="IPR050833">
    <property type="entry name" value="Poly_Biosynth_Transport"/>
</dbReference>
<protein>
    <submittedName>
        <fullName evidence="8">Polysaccharide biosynthesis protein</fullName>
    </submittedName>
</protein>
<feature type="transmembrane region" description="Helical" evidence="7">
    <location>
        <begin position="421"/>
        <end position="441"/>
    </location>
</feature>
<dbReference type="EMBL" id="CP036525">
    <property type="protein sequence ID" value="QDT03404.1"/>
    <property type="molecule type" value="Genomic_DNA"/>
</dbReference>
<dbReference type="AlphaFoldDB" id="A0A517N8D8"/>
<feature type="transmembrane region" description="Helical" evidence="7">
    <location>
        <begin position="326"/>
        <end position="349"/>
    </location>
</feature>
<feature type="transmembrane region" description="Helical" evidence="7">
    <location>
        <begin position="453"/>
        <end position="470"/>
    </location>
</feature>
<reference evidence="8 9" key="1">
    <citation type="submission" date="2019-02" db="EMBL/GenBank/DDBJ databases">
        <title>Deep-cultivation of Planctomycetes and their phenomic and genomic characterization uncovers novel biology.</title>
        <authorList>
            <person name="Wiegand S."/>
            <person name="Jogler M."/>
            <person name="Boedeker C."/>
            <person name="Pinto D."/>
            <person name="Vollmers J."/>
            <person name="Rivas-Marin E."/>
            <person name="Kohn T."/>
            <person name="Peeters S.H."/>
            <person name="Heuer A."/>
            <person name="Rast P."/>
            <person name="Oberbeckmann S."/>
            <person name="Bunk B."/>
            <person name="Jeske O."/>
            <person name="Meyerdierks A."/>
            <person name="Storesund J.E."/>
            <person name="Kallscheuer N."/>
            <person name="Luecker S."/>
            <person name="Lage O.M."/>
            <person name="Pohl T."/>
            <person name="Merkel B.J."/>
            <person name="Hornburger P."/>
            <person name="Mueller R.-W."/>
            <person name="Bruemmer F."/>
            <person name="Labrenz M."/>
            <person name="Spormann A.M."/>
            <person name="Op den Camp H."/>
            <person name="Overmann J."/>
            <person name="Amann R."/>
            <person name="Jetten M.S.M."/>
            <person name="Mascher T."/>
            <person name="Medema M.H."/>
            <person name="Devos D.P."/>
            <person name="Kaster A.-K."/>
            <person name="Ovreas L."/>
            <person name="Rohde M."/>
            <person name="Galperin M.Y."/>
            <person name="Jogler C."/>
        </authorList>
    </citation>
    <scope>NUCLEOTIDE SEQUENCE [LARGE SCALE GENOMIC DNA]</scope>
    <source>
        <strain evidence="8 9">K22_7</strain>
    </source>
</reference>
<sequence length="527" mass="57276">MTDSQPPNADTDPEPNLDAASQDGSPDVDPENGSSTGKVSIGSLLSDSAVYGIAKIIDPAIGFLLLPIVTAILMPEDYGLISLFTATSHVMFTMCSLGVHQAFFRYFTEATSDDQRDTITNTSISLALLYWLAVIPFALWFATPISSWLFDIESPTLVYLLLAFSVVQTIDSIGCNLLQATGRAWSFLINSVFATIAVRSLAVTLIVAGAGAWGWITGETLGRIAATVMIVAMAMPRARLRINRQQAKKLSWYGVMLVPAMLSFYVMTITDKFLIRMLCDDPFAQVGLYTVGERIAGIMHMANFSMMVGWQRFAFRNMHEDEGRDLIGYGMYLYLLGSGYMLLGLMLLGDDLTHWAIASSFDAGLATILPLTLAAFVGGLANISDIGLHKRSLPHVISTIMSVSAVLNIALNFYVIPRYGIQGAAWATFACQSLRLVLIFAGSQMAFRVNVDLRRVVAITTLYVVAFAIGKAFDPIGWIGAGAIQSGILVAVPLAIWWLPILTSSERAQIRRVIAKVTGKHPSESVQ</sequence>
<evidence type="ECO:0000256" key="3">
    <source>
        <dbReference type="ARBA" id="ARBA00022692"/>
    </source>
</evidence>
<feature type="transmembrane region" description="Helical" evidence="7">
    <location>
        <begin position="128"/>
        <end position="150"/>
    </location>
</feature>
<name>A0A517N8D8_9BACT</name>
<feature type="region of interest" description="Disordered" evidence="6">
    <location>
        <begin position="1"/>
        <end position="36"/>
    </location>
</feature>
<feature type="transmembrane region" description="Helical" evidence="7">
    <location>
        <begin position="393"/>
        <end position="415"/>
    </location>
</feature>
<feature type="transmembrane region" description="Helical" evidence="7">
    <location>
        <begin position="295"/>
        <end position="314"/>
    </location>
</feature>
<feature type="transmembrane region" description="Helical" evidence="7">
    <location>
        <begin position="80"/>
        <end position="107"/>
    </location>
</feature>
<keyword evidence="9" id="KW-1185">Reference proteome</keyword>
<evidence type="ECO:0000256" key="4">
    <source>
        <dbReference type="ARBA" id="ARBA00022989"/>
    </source>
</evidence>